<comment type="caution">
    <text evidence="1">The sequence shown here is derived from an EMBL/GenBank/DDBJ whole genome shotgun (WGS) entry which is preliminary data.</text>
</comment>
<sequence length="58" mass="6685">MTILFFILKACDPPTRTSSYHQLIKFALLEHRIGLVIDDLKYVFGFMPKLNEDVGSLK</sequence>
<evidence type="ECO:0000313" key="1">
    <source>
        <dbReference type="EMBL" id="CAF1539029.1"/>
    </source>
</evidence>
<evidence type="ECO:0000313" key="2">
    <source>
        <dbReference type="Proteomes" id="UP000663891"/>
    </source>
</evidence>
<protein>
    <submittedName>
        <fullName evidence="1">Uncharacterized protein</fullName>
    </submittedName>
</protein>
<proteinExistence type="predicted"/>
<accession>A0A815W0Y4</accession>
<dbReference type="AlphaFoldDB" id="A0A815W0Y4"/>
<feature type="non-terminal residue" evidence="1">
    <location>
        <position position="58"/>
    </location>
</feature>
<dbReference type="Proteomes" id="UP000663891">
    <property type="component" value="Unassembled WGS sequence"/>
</dbReference>
<name>A0A815W0Y4_9BILA</name>
<dbReference type="EMBL" id="CAJNON010006417">
    <property type="protein sequence ID" value="CAF1539029.1"/>
    <property type="molecule type" value="Genomic_DNA"/>
</dbReference>
<organism evidence="1 2">
    <name type="scientific">Adineta steineri</name>
    <dbReference type="NCBI Taxonomy" id="433720"/>
    <lineage>
        <taxon>Eukaryota</taxon>
        <taxon>Metazoa</taxon>
        <taxon>Spiralia</taxon>
        <taxon>Gnathifera</taxon>
        <taxon>Rotifera</taxon>
        <taxon>Eurotatoria</taxon>
        <taxon>Bdelloidea</taxon>
        <taxon>Adinetida</taxon>
        <taxon>Adinetidae</taxon>
        <taxon>Adineta</taxon>
    </lineage>
</organism>
<gene>
    <name evidence="1" type="ORF">VCS650_LOCUS43959</name>
</gene>
<reference evidence="1" key="1">
    <citation type="submission" date="2021-02" db="EMBL/GenBank/DDBJ databases">
        <authorList>
            <person name="Nowell W R."/>
        </authorList>
    </citation>
    <scope>NUCLEOTIDE SEQUENCE</scope>
</reference>